<evidence type="ECO:0000256" key="1">
    <source>
        <dbReference type="SAM" id="Phobius"/>
    </source>
</evidence>
<keyword evidence="3" id="KW-1185">Reference proteome</keyword>
<keyword evidence="1" id="KW-1133">Transmembrane helix</keyword>
<dbReference type="RefSeq" id="WP_394459601.1">
    <property type="nucleotide sequence ID" value="NZ_JBIGHZ010000002.1"/>
</dbReference>
<evidence type="ECO:0000313" key="3">
    <source>
        <dbReference type="Proteomes" id="UP001606099"/>
    </source>
</evidence>
<feature type="transmembrane region" description="Helical" evidence="1">
    <location>
        <begin position="27"/>
        <end position="52"/>
    </location>
</feature>
<name>A0ABW7FU88_9BURK</name>
<accession>A0ABW7FU88</accession>
<gene>
    <name evidence="2" type="ORF">ACG0Z6_06305</name>
</gene>
<dbReference type="Proteomes" id="UP001606099">
    <property type="component" value="Unassembled WGS sequence"/>
</dbReference>
<keyword evidence="1" id="KW-0472">Membrane</keyword>
<dbReference type="EMBL" id="JBIGHZ010000002">
    <property type="protein sequence ID" value="MFG6447858.1"/>
    <property type="molecule type" value="Genomic_DNA"/>
</dbReference>
<sequence length="235" mass="25636">MKDTDNPSAREERTPPPPQGLPWYIKAAWLGLLLLLLAQGAFAGAVVLALAVAATLTVLREPGAPVPPSALAETVPAPAAPPPPVHDPLAGVGRMAQALLPVWHGQLQAFCDVLRPNGDDLLMHIAAMHQLQCELQQLLQDQAQPDPQALQRVCQEWGEHGEQALVGLQFMDRLNQMVDVLQQDQQSFLQQQADFSEATAEHVNGWLQALEARYTTEEQRKYHRLSAGASPHANT</sequence>
<proteinExistence type="predicted"/>
<comment type="caution">
    <text evidence="2">The sequence shown here is derived from an EMBL/GenBank/DDBJ whole genome shotgun (WGS) entry which is preliminary data.</text>
</comment>
<evidence type="ECO:0000313" key="2">
    <source>
        <dbReference type="EMBL" id="MFG6447858.1"/>
    </source>
</evidence>
<reference evidence="2 3" key="1">
    <citation type="submission" date="2024-08" db="EMBL/GenBank/DDBJ databases">
        <authorList>
            <person name="Lu H."/>
        </authorList>
    </citation>
    <scope>NUCLEOTIDE SEQUENCE [LARGE SCALE GENOMIC DNA]</scope>
    <source>
        <strain evidence="2 3">BYS180W</strain>
    </source>
</reference>
<organism evidence="2 3">
    <name type="scientific">Roseateles rivi</name>
    <dbReference type="NCBI Taxonomy" id="3299028"/>
    <lineage>
        <taxon>Bacteria</taxon>
        <taxon>Pseudomonadati</taxon>
        <taxon>Pseudomonadota</taxon>
        <taxon>Betaproteobacteria</taxon>
        <taxon>Burkholderiales</taxon>
        <taxon>Sphaerotilaceae</taxon>
        <taxon>Roseateles</taxon>
    </lineage>
</organism>
<keyword evidence="1" id="KW-0812">Transmembrane</keyword>
<protein>
    <submittedName>
        <fullName evidence="2">Uncharacterized protein</fullName>
    </submittedName>
</protein>